<keyword evidence="2" id="KW-0503">Monooxygenase</keyword>
<dbReference type="RefSeq" id="WP_053378368.1">
    <property type="nucleotide sequence ID" value="NZ_CP011801.1"/>
</dbReference>
<dbReference type="AlphaFoldDB" id="A0A0K2G7L5"/>
<dbReference type="SUPFAM" id="SSF48264">
    <property type="entry name" value="Cytochrome P450"/>
    <property type="match status" value="1"/>
</dbReference>
<name>A0A0K2G7L5_NITMO</name>
<feature type="region of interest" description="Disordered" evidence="3">
    <location>
        <begin position="1"/>
        <end position="23"/>
    </location>
</feature>
<reference evidence="4 5" key="1">
    <citation type="journal article" date="2015" name="Proc. Natl. Acad. Sci. U.S.A.">
        <title>Expanded metabolic versatility of ubiquitous nitrite-oxidizing bacteria from the genus Nitrospira.</title>
        <authorList>
            <person name="Koch H."/>
            <person name="Lucker S."/>
            <person name="Albertsen M."/>
            <person name="Kitzinger K."/>
            <person name="Herbold C."/>
            <person name="Spieck E."/>
            <person name="Nielsen P.H."/>
            <person name="Wagner M."/>
            <person name="Daims H."/>
        </authorList>
    </citation>
    <scope>NUCLEOTIDE SEQUENCE [LARGE SCALE GENOMIC DNA]</scope>
    <source>
        <strain evidence="4 5">NSP M-1</strain>
    </source>
</reference>
<dbReference type="Pfam" id="PF00067">
    <property type="entry name" value="p450"/>
    <property type="match status" value="1"/>
</dbReference>
<dbReference type="PRINTS" id="PR00385">
    <property type="entry name" value="P450"/>
</dbReference>
<dbReference type="PANTHER" id="PTHR24301:SF11">
    <property type="entry name" value="CYTOCHROME P450"/>
    <property type="match status" value="1"/>
</dbReference>
<comment type="similarity">
    <text evidence="2">Belongs to the cytochrome P450 family.</text>
</comment>
<evidence type="ECO:0000256" key="3">
    <source>
        <dbReference type="SAM" id="MobiDB-lite"/>
    </source>
</evidence>
<dbReference type="GO" id="GO:0020037">
    <property type="term" value="F:heme binding"/>
    <property type="evidence" value="ECO:0007669"/>
    <property type="project" value="InterPro"/>
</dbReference>
<dbReference type="GO" id="GO:0005506">
    <property type="term" value="F:iron ion binding"/>
    <property type="evidence" value="ECO:0007669"/>
    <property type="project" value="InterPro"/>
</dbReference>
<dbReference type="InterPro" id="IPR036396">
    <property type="entry name" value="Cyt_P450_sf"/>
</dbReference>
<dbReference type="PRINTS" id="PR00463">
    <property type="entry name" value="EP450I"/>
</dbReference>
<dbReference type="InterPro" id="IPR017972">
    <property type="entry name" value="Cyt_P450_CS"/>
</dbReference>
<proteinExistence type="inferred from homology"/>
<dbReference type="PANTHER" id="PTHR24301">
    <property type="entry name" value="THROMBOXANE-A SYNTHASE"/>
    <property type="match status" value="1"/>
</dbReference>
<dbReference type="EC" id="1.14.14.1" evidence="4"/>
<dbReference type="Proteomes" id="UP000069205">
    <property type="component" value="Chromosome"/>
</dbReference>
<dbReference type="EMBL" id="CP011801">
    <property type="protein sequence ID" value="ALA56956.1"/>
    <property type="molecule type" value="Genomic_DNA"/>
</dbReference>
<sequence>MKTTAPATCPYHSVETSDEKRQPFPARVPRTLKDLPGPDGLPLLGNMLQLDLKHLQLVLERWAETYGSLYKFQIAHKPVIAVSDTDLINEVLKKRPAAYRRLASIEPVLKEMGINGVFSAEGEQWIRQRRTAMQALNTAHLRTFFPTLVKVTERLKHRWEHATRRGEQINAQDDLMRYTIDVTSNLAFGYDVNTLEDKGDDIQRHLEKVFPMINKRINAPFPYWHFIKFPEDRALDEALLAIRKALAEFIAHSQARLAAYPELATHPTNFLEAMLAARVSGEADVTDEEIFGNVLTMLIGGEDSTAATMSWMLHFLTEYPEVQERIQHEVDETLGEGRMLQDIRDAERLTYLEAVSFETMRLKSVFPILFLGTNKDVELGGVHIPEGTAIFLLTRKCGMQESEFASADHFRPERWLAGGGCPVSGHNPRAFVPFGAGPRFCPGRNLALLEMKSAIAMLCRNFSVTKSPDAKPVEEHFGFLMAPKHLSVVFAPRAVSAIGTQSEPLSACPVAVSAP</sequence>
<keyword evidence="1 2" id="KW-0349">Heme</keyword>
<dbReference type="PATRIC" id="fig|42253.5.peg.516"/>
<keyword evidence="1 2" id="KW-0408">Iron</keyword>
<comment type="cofactor">
    <cofactor evidence="1">
        <name>heme</name>
        <dbReference type="ChEBI" id="CHEBI:30413"/>
    </cofactor>
</comment>
<feature type="binding site" description="axial binding residue" evidence="1">
    <location>
        <position position="441"/>
    </location>
    <ligand>
        <name>heme</name>
        <dbReference type="ChEBI" id="CHEBI:30413"/>
    </ligand>
    <ligandPart>
        <name>Fe</name>
        <dbReference type="ChEBI" id="CHEBI:18248"/>
    </ligandPart>
</feature>
<accession>A0A0K2G7L5</accession>
<keyword evidence="2 4" id="KW-0560">Oxidoreductase</keyword>
<dbReference type="STRING" id="42253.NITMOv2_0520"/>
<evidence type="ECO:0000256" key="1">
    <source>
        <dbReference type="PIRSR" id="PIRSR602401-1"/>
    </source>
</evidence>
<evidence type="ECO:0000313" key="5">
    <source>
        <dbReference type="Proteomes" id="UP000069205"/>
    </source>
</evidence>
<dbReference type="PROSITE" id="PS00086">
    <property type="entry name" value="CYTOCHROME_P450"/>
    <property type="match status" value="1"/>
</dbReference>
<dbReference type="GO" id="GO:0016712">
    <property type="term" value="F:oxidoreductase activity, acting on paired donors, with incorporation or reduction of molecular oxygen, reduced flavin or flavoprotein as one donor, and incorporation of one atom of oxygen"/>
    <property type="evidence" value="ECO:0007669"/>
    <property type="project" value="UniProtKB-EC"/>
</dbReference>
<dbReference type="InterPro" id="IPR001128">
    <property type="entry name" value="Cyt_P450"/>
</dbReference>
<organism evidence="4 5">
    <name type="scientific">Nitrospira moscoviensis</name>
    <dbReference type="NCBI Taxonomy" id="42253"/>
    <lineage>
        <taxon>Bacteria</taxon>
        <taxon>Pseudomonadati</taxon>
        <taxon>Nitrospirota</taxon>
        <taxon>Nitrospiria</taxon>
        <taxon>Nitrospirales</taxon>
        <taxon>Nitrospiraceae</taxon>
        <taxon>Nitrospira</taxon>
    </lineage>
</organism>
<dbReference type="KEGG" id="nmv:NITMOv2_0520"/>
<protein>
    <submittedName>
        <fullName evidence="4">Putative Cytochrome P450</fullName>
        <ecNumber evidence="4">1.14.14.1</ecNumber>
    </submittedName>
</protein>
<dbReference type="CDD" id="cd11083">
    <property type="entry name" value="CYP_unk"/>
    <property type="match status" value="1"/>
</dbReference>
<gene>
    <name evidence="4" type="ORF">NITMOv2_0520</name>
</gene>
<dbReference type="OrthoDB" id="9764248at2"/>
<keyword evidence="5" id="KW-1185">Reference proteome</keyword>
<dbReference type="Gene3D" id="1.10.630.10">
    <property type="entry name" value="Cytochrome P450"/>
    <property type="match status" value="1"/>
</dbReference>
<evidence type="ECO:0000313" key="4">
    <source>
        <dbReference type="EMBL" id="ALA56956.1"/>
    </source>
</evidence>
<dbReference type="InterPro" id="IPR002401">
    <property type="entry name" value="Cyt_P450_E_grp-I"/>
</dbReference>
<evidence type="ECO:0000256" key="2">
    <source>
        <dbReference type="RuleBase" id="RU000461"/>
    </source>
</evidence>
<keyword evidence="1 2" id="KW-0479">Metal-binding</keyword>